<evidence type="ECO:0000256" key="1">
    <source>
        <dbReference type="SAM" id="MobiDB-lite"/>
    </source>
</evidence>
<organism evidence="2 3">
    <name type="scientific">Pseudoalteromonas luteoviolacea (strain 2ta16)</name>
    <dbReference type="NCBI Taxonomy" id="1353533"/>
    <lineage>
        <taxon>Bacteria</taxon>
        <taxon>Pseudomonadati</taxon>
        <taxon>Pseudomonadota</taxon>
        <taxon>Gammaproteobacteria</taxon>
        <taxon>Alteromonadales</taxon>
        <taxon>Pseudoalteromonadaceae</taxon>
        <taxon>Pseudoalteromonas</taxon>
    </lineage>
</organism>
<evidence type="ECO:0000313" key="3">
    <source>
        <dbReference type="Proteomes" id="UP000017820"/>
    </source>
</evidence>
<dbReference type="EMBL" id="AUSV01000113">
    <property type="protein sequence ID" value="ESP91517.1"/>
    <property type="molecule type" value="Genomic_DNA"/>
</dbReference>
<sequence length="79" mass="9454">MSIKNKTLDRNSNGQIKRKYTGPESSYWLCQTPKWWIKLYMTKPRRRENQRLCHAILKGQDPDGIAFPLGNSKPHIYYW</sequence>
<evidence type="ECO:0000313" key="2">
    <source>
        <dbReference type="EMBL" id="ESP91517.1"/>
    </source>
</evidence>
<protein>
    <submittedName>
        <fullName evidence="2">Uncharacterized protein</fullName>
    </submittedName>
</protein>
<dbReference type="AlphaFoldDB" id="V4J8F1"/>
<proteinExistence type="predicted"/>
<comment type="caution">
    <text evidence="2">The sequence shown here is derived from an EMBL/GenBank/DDBJ whole genome shotgun (WGS) entry which is preliminary data.</text>
</comment>
<name>V4J8F1_PSEL2</name>
<gene>
    <name evidence="2" type="ORF">PL2TA16_00316</name>
</gene>
<dbReference type="Proteomes" id="UP000017820">
    <property type="component" value="Unassembled WGS sequence"/>
</dbReference>
<feature type="region of interest" description="Disordered" evidence="1">
    <location>
        <begin position="1"/>
        <end position="20"/>
    </location>
</feature>
<accession>V4J8F1</accession>
<reference evidence="2 3" key="1">
    <citation type="submission" date="2013-07" db="EMBL/GenBank/DDBJ databases">
        <title>Draft genome sequence of Pseudoalteromonas luteoviolacea 2ta16.</title>
        <authorList>
            <person name="Allen E.E."/>
            <person name="Azam F."/>
            <person name="Podell S."/>
        </authorList>
    </citation>
    <scope>NUCLEOTIDE SEQUENCE [LARGE SCALE GENOMIC DNA]</scope>
    <source>
        <strain evidence="2 3">2ta16</strain>
    </source>
</reference>